<dbReference type="EMBL" id="BSXG01000259">
    <property type="protein sequence ID" value="GME34954.1"/>
    <property type="molecule type" value="Genomic_DNA"/>
</dbReference>
<accession>A0ACB5SCH3</accession>
<proteinExistence type="predicted"/>
<comment type="caution">
    <text evidence="1">The sequence shown here is derived from an EMBL/GenBank/DDBJ whole genome shotgun (WGS) entry which is preliminary data.</text>
</comment>
<reference evidence="1" key="1">
    <citation type="submission" date="2024-09" db="EMBL/GenBank/DDBJ databases">
        <title>Draft Genome Sequences of Neofusicoccum parvum.</title>
        <authorList>
            <person name="Ashida A."/>
            <person name="Camagna M."/>
            <person name="Tanaka A."/>
            <person name="Takemoto D."/>
        </authorList>
    </citation>
    <scope>NUCLEOTIDE SEQUENCE</scope>
    <source>
        <strain evidence="1">PPO83</strain>
    </source>
</reference>
<protein>
    <submittedName>
        <fullName evidence="1">Uncharacterized protein</fullName>
    </submittedName>
</protein>
<evidence type="ECO:0000313" key="1">
    <source>
        <dbReference type="EMBL" id="GME34954.1"/>
    </source>
</evidence>
<sequence>MESTEEPKWEQIGKEITSNYDATALLEKIREGEFSAKDVTVAFCKRAAISQQLTNCLTEIFFEAAIARAELLDEERRMHPEKPFRPFHGLPISLKDSFQIPGLDATVGIACFAYDPAEEYSALPALLLDLGAVLYCKTNIPQTMMTADSDNNVFGRTLNPHNTALTAGGSSGGEGALVALRGSVLGVGTDVAGRIRIPSLCCGIYGFKGSVGIVPYGGQRSASVPGMTGIVATAGPMASSFRDCRYFMEAIMQAGTWRYDSTSLSLPWKNLRLPAHHELKIGVADDDGLYTPHPAVRRVMEHCVARLKLAGATLTPVRLPGVSDCVESAWRYFSLAGSQHTRDMFSLTGEPVVPSLKLTGLLEMPKQNIDDLFALNVLRAKSARQYHKLFIEADVQAILMPPAPHTAVPHDTWKTASYTALWNYLDYPACVIPIDKVRASDVVDSLINAKYGTADEENYRLYTGPEEYIGAPACIQLVGFKHADEALTGTAAVVDSIVNGR</sequence>
<evidence type="ECO:0000313" key="2">
    <source>
        <dbReference type="Proteomes" id="UP001165186"/>
    </source>
</evidence>
<dbReference type="Proteomes" id="UP001165186">
    <property type="component" value="Unassembled WGS sequence"/>
</dbReference>
<keyword evidence="2" id="KW-1185">Reference proteome</keyword>
<organism evidence="1 2">
    <name type="scientific">Neofusicoccum parvum</name>
    <dbReference type="NCBI Taxonomy" id="310453"/>
    <lineage>
        <taxon>Eukaryota</taxon>
        <taxon>Fungi</taxon>
        <taxon>Dikarya</taxon>
        <taxon>Ascomycota</taxon>
        <taxon>Pezizomycotina</taxon>
        <taxon>Dothideomycetes</taxon>
        <taxon>Dothideomycetes incertae sedis</taxon>
        <taxon>Botryosphaeriales</taxon>
        <taxon>Botryosphaeriaceae</taxon>
        <taxon>Neofusicoccum</taxon>
    </lineage>
</organism>
<name>A0ACB5SCH3_9PEZI</name>
<gene>
    <name evidence="1" type="primary">g5628</name>
    <name evidence="1" type="ORF">NpPPO83_00005628</name>
</gene>